<name>A0A151NEF1_ALLMI</name>
<sequence>MLYGLDNRENLYGYDLEKSLNLVQQETSLKAFTNGLEHIGLSSFEGLSHYLHGNKELELSERSMTSPDEFMKGGNTETLLICQQSLPHTEAIF</sequence>
<dbReference type="EMBL" id="AKHW03003207">
    <property type="protein sequence ID" value="KYO34999.1"/>
    <property type="molecule type" value="Genomic_DNA"/>
</dbReference>
<reference evidence="1 2" key="1">
    <citation type="journal article" date="2012" name="Genome Biol.">
        <title>Sequencing three crocodilian genomes to illuminate the evolution of archosaurs and amniotes.</title>
        <authorList>
            <person name="St John J.A."/>
            <person name="Braun E.L."/>
            <person name="Isberg S.R."/>
            <person name="Miles L.G."/>
            <person name="Chong A.Y."/>
            <person name="Gongora J."/>
            <person name="Dalzell P."/>
            <person name="Moran C."/>
            <person name="Bed'hom B."/>
            <person name="Abzhanov A."/>
            <person name="Burgess S.C."/>
            <person name="Cooksey A.M."/>
            <person name="Castoe T.A."/>
            <person name="Crawford N.G."/>
            <person name="Densmore L.D."/>
            <person name="Drew J.C."/>
            <person name="Edwards S.V."/>
            <person name="Faircloth B.C."/>
            <person name="Fujita M.K."/>
            <person name="Greenwold M.J."/>
            <person name="Hoffmann F.G."/>
            <person name="Howard J.M."/>
            <person name="Iguchi T."/>
            <person name="Janes D.E."/>
            <person name="Khan S.Y."/>
            <person name="Kohno S."/>
            <person name="de Koning A.J."/>
            <person name="Lance S.L."/>
            <person name="McCarthy F.M."/>
            <person name="McCormack J.E."/>
            <person name="Merchant M.E."/>
            <person name="Peterson D.G."/>
            <person name="Pollock D.D."/>
            <person name="Pourmand N."/>
            <person name="Raney B.J."/>
            <person name="Roessler K.A."/>
            <person name="Sanford J.R."/>
            <person name="Sawyer R.H."/>
            <person name="Schmidt C.J."/>
            <person name="Triplett E.W."/>
            <person name="Tuberville T.D."/>
            <person name="Venegas-Anaya M."/>
            <person name="Howard J.T."/>
            <person name="Jarvis E.D."/>
            <person name="Guillette L.J.Jr."/>
            <person name="Glenn T.C."/>
            <person name="Green R.E."/>
            <person name="Ray D.A."/>
        </authorList>
    </citation>
    <scope>NUCLEOTIDE SEQUENCE [LARGE SCALE GENOMIC DNA]</scope>
    <source>
        <strain evidence="1">KSC_2009_1</strain>
    </source>
</reference>
<gene>
    <name evidence="1" type="ORF">Y1Q_0000915</name>
</gene>
<dbReference type="Proteomes" id="UP000050525">
    <property type="component" value="Unassembled WGS sequence"/>
</dbReference>
<evidence type="ECO:0000313" key="1">
    <source>
        <dbReference type="EMBL" id="KYO34999.1"/>
    </source>
</evidence>
<protein>
    <submittedName>
        <fullName evidence="1">Uncharacterized protein</fullName>
    </submittedName>
</protein>
<keyword evidence="2" id="KW-1185">Reference proteome</keyword>
<evidence type="ECO:0000313" key="2">
    <source>
        <dbReference type="Proteomes" id="UP000050525"/>
    </source>
</evidence>
<organism evidence="1 2">
    <name type="scientific">Alligator mississippiensis</name>
    <name type="common">American alligator</name>
    <dbReference type="NCBI Taxonomy" id="8496"/>
    <lineage>
        <taxon>Eukaryota</taxon>
        <taxon>Metazoa</taxon>
        <taxon>Chordata</taxon>
        <taxon>Craniata</taxon>
        <taxon>Vertebrata</taxon>
        <taxon>Euteleostomi</taxon>
        <taxon>Archelosauria</taxon>
        <taxon>Archosauria</taxon>
        <taxon>Crocodylia</taxon>
        <taxon>Alligatoridae</taxon>
        <taxon>Alligatorinae</taxon>
        <taxon>Alligator</taxon>
    </lineage>
</organism>
<accession>A0A151NEF1</accession>
<comment type="caution">
    <text evidence="1">The sequence shown here is derived from an EMBL/GenBank/DDBJ whole genome shotgun (WGS) entry which is preliminary data.</text>
</comment>
<dbReference type="AlphaFoldDB" id="A0A151NEF1"/>
<proteinExistence type="predicted"/>